<sequence>MLEIHNLHVSIKGTPVLKGIDLSIEPGETFILFGPNGSGKTTLLMTLMGVSGYEVTEGRIIFKGQDITHAPMYERARLGIGMSFQRPPTIHGLPTGKLVELCGRGREMDIPAMARKVHFDQFLDRDVNAGFSGGEIKRSELLQLMAQRPDLLLFDEPESGVDLENMALVGNTVRHLLDGIPDACSATLRERERRRSTSGLIITHTGHILEYVNAHRGQVMYHGKLCCEARPREILDHIANHGYQECLRCLAGDMYGKIAEAPLV</sequence>
<dbReference type="CDD" id="cd03217">
    <property type="entry name" value="ABC_FeS_Assembly"/>
    <property type="match status" value="1"/>
</dbReference>
<evidence type="ECO:0000256" key="3">
    <source>
        <dbReference type="ARBA" id="ARBA00022840"/>
    </source>
</evidence>
<accession>A0A0X8JHD8</accession>
<dbReference type="InterPro" id="IPR003439">
    <property type="entry name" value="ABC_transporter-like_ATP-bd"/>
</dbReference>
<comment type="similarity">
    <text evidence="1">Belongs to the ABC transporter superfamily. Ycf16 family.</text>
</comment>
<dbReference type="Pfam" id="PF00005">
    <property type="entry name" value="ABC_tran"/>
    <property type="match status" value="1"/>
</dbReference>
<dbReference type="RefSeq" id="WP_062251344.1">
    <property type="nucleotide sequence ID" value="NZ_CP014229.1"/>
</dbReference>
<keyword evidence="2" id="KW-0547">Nucleotide-binding</keyword>
<dbReference type="KEGG" id="dfi:AXF13_01255"/>
<keyword evidence="3 5" id="KW-0067">ATP-binding</keyword>
<gene>
    <name evidence="5" type="ORF">AXF13_01255</name>
</gene>
<dbReference type="SUPFAM" id="SSF52540">
    <property type="entry name" value="P-loop containing nucleoside triphosphate hydrolases"/>
    <property type="match status" value="1"/>
</dbReference>
<feature type="domain" description="ABC transporter" evidence="4">
    <location>
        <begin position="2"/>
        <end position="247"/>
    </location>
</feature>
<dbReference type="InterPro" id="IPR027417">
    <property type="entry name" value="P-loop_NTPase"/>
</dbReference>
<proteinExistence type="inferred from homology"/>
<dbReference type="InterPro" id="IPR010230">
    <property type="entry name" value="FeS-cluster_ATPase_SufC"/>
</dbReference>
<organism evidence="5 6">
    <name type="scientific">Desulfovibrio fairfieldensis</name>
    <dbReference type="NCBI Taxonomy" id="44742"/>
    <lineage>
        <taxon>Bacteria</taxon>
        <taxon>Pseudomonadati</taxon>
        <taxon>Thermodesulfobacteriota</taxon>
        <taxon>Desulfovibrionia</taxon>
        <taxon>Desulfovibrionales</taxon>
        <taxon>Desulfovibrionaceae</taxon>
        <taxon>Desulfovibrio</taxon>
    </lineage>
</organism>
<keyword evidence="6" id="KW-1185">Reference proteome</keyword>
<dbReference type="STRING" id="44742.AXF13_01255"/>
<dbReference type="AlphaFoldDB" id="A0A0X8JHD8"/>
<dbReference type="SMART" id="SM00382">
    <property type="entry name" value="AAA"/>
    <property type="match status" value="1"/>
</dbReference>
<evidence type="ECO:0000259" key="4">
    <source>
        <dbReference type="PROSITE" id="PS50893"/>
    </source>
</evidence>
<dbReference type="GO" id="GO:0016887">
    <property type="term" value="F:ATP hydrolysis activity"/>
    <property type="evidence" value="ECO:0007669"/>
    <property type="project" value="InterPro"/>
</dbReference>
<name>A0A0X8JHD8_9BACT</name>
<dbReference type="Gene3D" id="3.40.50.300">
    <property type="entry name" value="P-loop containing nucleotide triphosphate hydrolases"/>
    <property type="match status" value="1"/>
</dbReference>
<reference evidence="6" key="1">
    <citation type="submission" date="2016-02" db="EMBL/GenBank/DDBJ databases">
        <authorList>
            <person name="Holder M.E."/>
            <person name="Ajami N.J."/>
            <person name="Petrosino J.F."/>
        </authorList>
    </citation>
    <scope>NUCLEOTIDE SEQUENCE [LARGE SCALE GENOMIC DNA]</scope>
    <source>
        <strain evidence="6">CCUG 45958</strain>
    </source>
</reference>
<evidence type="ECO:0000256" key="1">
    <source>
        <dbReference type="ARBA" id="ARBA00006216"/>
    </source>
</evidence>
<dbReference type="GO" id="GO:0005524">
    <property type="term" value="F:ATP binding"/>
    <property type="evidence" value="ECO:0007669"/>
    <property type="project" value="UniProtKB-KW"/>
</dbReference>
<dbReference type="InterPro" id="IPR003593">
    <property type="entry name" value="AAA+_ATPase"/>
</dbReference>
<evidence type="ECO:0000256" key="2">
    <source>
        <dbReference type="ARBA" id="ARBA00022741"/>
    </source>
</evidence>
<evidence type="ECO:0000313" key="6">
    <source>
        <dbReference type="Proteomes" id="UP000069241"/>
    </source>
</evidence>
<dbReference type="Proteomes" id="UP000069241">
    <property type="component" value="Chromosome"/>
</dbReference>
<protein>
    <submittedName>
        <fullName evidence="5">ABC transporter ATP-binding protein</fullName>
    </submittedName>
</protein>
<dbReference type="EMBL" id="CP014229">
    <property type="protein sequence ID" value="AMD88853.1"/>
    <property type="molecule type" value="Genomic_DNA"/>
</dbReference>
<dbReference type="PANTHER" id="PTHR43204">
    <property type="entry name" value="ABC TRANSPORTER I FAMILY MEMBER 6, CHLOROPLASTIC"/>
    <property type="match status" value="1"/>
</dbReference>
<dbReference type="PROSITE" id="PS50893">
    <property type="entry name" value="ABC_TRANSPORTER_2"/>
    <property type="match status" value="1"/>
</dbReference>
<dbReference type="PANTHER" id="PTHR43204:SF1">
    <property type="entry name" value="ABC TRANSPORTER I FAMILY MEMBER 6, CHLOROPLASTIC"/>
    <property type="match status" value="1"/>
</dbReference>
<evidence type="ECO:0000313" key="5">
    <source>
        <dbReference type="EMBL" id="AMD88853.1"/>
    </source>
</evidence>